<dbReference type="SUPFAM" id="SSF54695">
    <property type="entry name" value="POZ domain"/>
    <property type="match status" value="1"/>
</dbReference>
<dbReference type="InterPro" id="IPR043136">
    <property type="entry name" value="B30.2/SPRY_sf"/>
</dbReference>
<reference evidence="2 3" key="1">
    <citation type="submission" date="2018-08" db="EMBL/GenBank/DDBJ databases">
        <title>Aphanomyces genome sequencing and annotation.</title>
        <authorList>
            <person name="Minardi D."/>
            <person name="Oidtmann B."/>
            <person name="Van Der Giezen M."/>
            <person name="Studholme D.J."/>
        </authorList>
    </citation>
    <scope>NUCLEOTIDE SEQUENCE [LARGE SCALE GENOMIC DNA]</scope>
    <source>
        <strain evidence="2 3">197901</strain>
    </source>
</reference>
<evidence type="ECO:0000313" key="3">
    <source>
        <dbReference type="Proteomes" id="UP000266196"/>
    </source>
</evidence>
<dbReference type="CDD" id="cd18316">
    <property type="entry name" value="BTB_POZ_KCTD-like"/>
    <property type="match status" value="1"/>
</dbReference>
<gene>
    <name evidence="2" type="ORF">DYB31_009658</name>
</gene>
<accession>A0A397FE09</accession>
<organism evidence="2 3">
    <name type="scientific">Aphanomyces astaci</name>
    <name type="common">Crayfish plague agent</name>
    <dbReference type="NCBI Taxonomy" id="112090"/>
    <lineage>
        <taxon>Eukaryota</taxon>
        <taxon>Sar</taxon>
        <taxon>Stramenopiles</taxon>
        <taxon>Oomycota</taxon>
        <taxon>Saprolegniomycetes</taxon>
        <taxon>Saprolegniales</taxon>
        <taxon>Verrucalvaceae</taxon>
        <taxon>Aphanomyces</taxon>
    </lineage>
</organism>
<sequence>MTSSFESTNQVSTAISTAFSQVNAEANALETKVAAWAELEDRVRHNLHNQPNIITLNVGGTTFQTSKDTLLRGEGTYFHALLGSGQWKPEGGEGYFLDLDPTLFRRVLFFLRTGKIMPLDGLTEPEQDEFAAMLEYLKMDKWAQAQAIRVRWDPNAHSPDMNLSNNSRTIELCRSSLAKWQYGVVTKPLTGKFKARVDYSIDQCCIGLGPSGMDIASDSSMRKCYLYQSTGAILRRSHQVMTLSPIETGDVVTIRRAPWHVEFAVNDGHPFMVNLVDPSEDLFPVVFLYTRWKITILDG</sequence>
<dbReference type="Gene3D" id="3.30.710.10">
    <property type="entry name" value="Potassium Channel Kv1.1, Chain A"/>
    <property type="match status" value="1"/>
</dbReference>
<name>A0A397FE09_APHAT</name>
<dbReference type="AlphaFoldDB" id="A0A397FE09"/>
<dbReference type="InterPro" id="IPR045068">
    <property type="entry name" value="BACURD1-3"/>
</dbReference>
<dbReference type="Proteomes" id="UP000266196">
    <property type="component" value="Unassembled WGS sequence"/>
</dbReference>
<protein>
    <recommendedName>
        <fullName evidence="1">BTB domain-containing protein</fullName>
    </recommendedName>
</protein>
<dbReference type="GO" id="GO:0051260">
    <property type="term" value="P:protein homooligomerization"/>
    <property type="evidence" value="ECO:0007669"/>
    <property type="project" value="InterPro"/>
</dbReference>
<feature type="domain" description="BTB" evidence="1">
    <location>
        <begin position="52"/>
        <end position="120"/>
    </location>
</feature>
<dbReference type="InterPro" id="IPR003131">
    <property type="entry name" value="T1-type_BTB"/>
</dbReference>
<proteinExistence type="predicted"/>
<dbReference type="Pfam" id="PF02214">
    <property type="entry name" value="BTB_2"/>
    <property type="match status" value="1"/>
</dbReference>
<dbReference type="PANTHER" id="PTHR11145:SF8">
    <property type="entry name" value="RE57120P"/>
    <property type="match status" value="1"/>
</dbReference>
<comment type="caution">
    <text evidence="2">The sequence shown here is derived from an EMBL/GenBank/DDBJ whole genome shotgun (WGS) entry which is preliminary data.</text>
</comment>
<dbReference type="PANTHER" id="PTHR11145">
    <property type="entry name" value="BTB/POZ DOMAIN-CONTAINING ADAPTER FOR CUL3-MEDIATED RHOA DEGRADATION PROTEIN FAMILY MEMBER"/>
    <property type="match status" value="1"/>
</dbReference>
<dbReference type="InterPro" id="IPR000210">
    <property type="entry name" value="BTB/POZ_dom"/>
</dbReference>
<dbReference type="PROSITE" id="PS50097">
    <property type="entry name" value="BTB"/>
    <property type="match status" value="1"/>
</dbReference>
<evidence type="ECO:0000259" key="1">
    <source>
        <dbReference type="PROSITE" id="PS50097"/>
    </source>
</evidence>
<dbReference type="VEuPathDB" id="FungiDB:H257_17454"/>
<dbReference type="Gene3D" id="2.60.120.920">
    <property type="match status" value="1"/>
</dbReference>
<dbReference type="InterPro" id="IPR011333">
    <property type="entry name" value="SKP1/BTB/POZ_sf"/>
</dbReference>
<evidence type="ECO:0000313" key="2">
    <source>
        <dbReference type="EMBL" id="RHZ20800.1"/>
    </source>
</evidence>
<dbReference type="EMBL" id="QUTE01009099">
    <property type="protein sequence ID" value="RHZ20800.1"/>
    <property type="molecule type" value="Genomic_DNA"/>
</dbReference>